<dbReference type="InterPro" id="IPR045599">
    <property type="entry name" value="DUF6456"/>
</dbReference>
<feature type="domain" description="DUF6456" evidence="1">
    <location>
        <begin position="7"/>
        <end position="133"/>
    </location>
</feature>
<dbReference type="RefSeq" id="WP_338607455.1">
    <property type="nucleotide sequence ID" value="NZ_CP146275.1"/>
</dbReference>
<accession>A0ABZ2I354</accession>
<gene>
    <name evidence="2" type="ORF">V6617_13350</name>
</gene>
<dbReference type="EMBL" id="CP146275">
    <property type="protein sequence ID" value="WWT31990.1"/>
    <property type="molecule type" value="Genomic_DNA"/>
</dbReference>
<sequence>MPASDFGSTPLGQLARSRNGEPAFLNAHHLEAAGRLLTLFERSRLRARTTMNYGPRVDSGHGGHAQDMGDMAFDARRQLAELYTAIPRDCVEVVIDVCGYEKGLQDIERERGWPRRSAKLVLRIGLDALATRFGLTAAATGATRTSTRNWLGVGARPAEFG</sequence>
<keyword evidence="3" id="KW-1185">Reference proteome</keyword>
<evidence type="ECO:0000313" key="2">
    <source>
        <dbReference type="EMBL" id="WWT31990.1"/>
    </source>
</evidence>
<proteinExistence type="predicted"/>
<name>A0ABZ2I354_9HYPH</name>
<dbReference type="Pfam" id="PF20057">
    <property type="entry name" value="DUF6456"/>
    <property type="match status" value="1"/>
</dbReference>
<reference evidence="2 3" key="1">
    <citation type="submission" date="2024-02" db="EMBL/GenBank/DDBJ databases">
        <title>Complete genome sequence of Pelagibacterium nitratireducens ZH15.</title>
        <authorList>
            <person name="Zhao L.H."/>
        </authorList>
    </citation>
    <scope>NUCLEOTIDE SEQUENCE [LARGE SCALE GENOMIC DNA]</scope>
    <source>
        <strain evidence="2 3">ZH15</strain>
    </source>
</reference>
<evidence type="ECO:0000259" key="1">
    <source>
        <dbReference type="Pfam" id="PF20057"/>
    </source>
</evidence>
<dbReference type="Proteomes" id="UP001369958">
    <property type="component" value="Chromosome"/>
</dbReference>
<organism evidence="2 3">
    <name type="scientific">Pelagibacterium nitratireducens</name>
    <dbReference type="NCBI Taxonomy" id="1046114"/>
    <lineage>
        <taxon>Bacteria</taxon>
        <taxon>Pseudomonadati</taxon>
        <taxon>Pseudomonadota</taxon>
        <taxon>Alphaproteobacteria</taxon>
        <taxon>Hyphomicrobiales</taxon>
        <taxon>Devosiaceae</taxon>
        <taxon>Pelagibacterium</taxon>
    </lineage>
</organism>
<protein>
    <submittedName>
        <fullName evidence="2">DUF6456 domain-containing protein</fullName>
    </submittedName>
</protein>
<evidence type="ECO:0000313" key="3">
    <source>
        <dbReference type="Proteomes" id="UP001369958"/>
    </source>
</evidence>